<dbReference type="AlphaFoldDB" id="A0A1V4I508"/>
<evidence type="ECO:0000256" key="1">
    <source>
        <dbReference type="ARBA" id="ARBA00023015"/>
    </source>
</evidence>
<feature type="domain" description="HTH crp-type" evidence="5">
    <location>
        <begin position="146"/>
        <end position="219"/>
    </location>
</feature>
<dbReference type="InterPro" id="IPR036390">
    <property type="entry name" value="WH_DNA-bd_sf"/>
</dbReference>
<dbReference type="GO" id="GO:0003677">
    <property type="term" value="F:DNA binding"/>
    <property type="evidence" value="ECO:0007669"/>
    <property type="project" value="UniProtKB-KW"/>
</dbReference>
<dbReference type="SUPFAM" id="SSF46785">
    <property type="entry name" value="Winged helix' DNA-binding domain"/>
    <property type="match status" value="1"/>
</dbReference>
<dbReference type="PRINTS" id="PR00034">
    <property type="entry name" value="HTHCRP"/>
</dbReference>
<gene>
    <name evidence="6" type="primary">crp</name>
    <name evidence="6" type="ORF">CLOTH_17210</name>
</gene>
<dbReference type="InterPro" id="IPR014710">
    <property type="entry name" value="RmlC-like_jellyroll"/>
</dbReference>
<protein>
    <submittedName>
        <fullName evidence="6">cAMP receptor protein</fullName>
    </submittedName>
</protein>
<dbReference type="SUPFAM" id="SSF51206">
    <property type="entry name" value="cAMP-binding domain-like"/>
    <property type="match status" value="1"/>
</dbReference>
<dbReference type="EMBL" id="MZGW01000008">
    <property type="protein sequence ID" value="OPJ55056.1"/>
    <property type="molecule type" value="Genomic_DNA"/>
</dbReference>
<evidence type="ECO:0000256" key="2">
    <source>
        <dbReference type="ARBA" id="ARBA00023125"/>
    </source>
</evidence>
<accession>A0A1V4I508</accession>
<evidence type="ECO:0000256" key="3">
    <source>
        <dbReference type="ARBA" id="ARBA00023163"/>
    </source>
</evidence>
<evidence type="ECO:0000313" key="6">
    <source>
        <dbReference type="EMBL" id="OPJ55056.1"/>
    </source>
</evidence>
<dbReference type="Gene3D" id="2.60.120.10">
    <property type="entry name" value="Jelly Rolls"/>
    <property type="match status" value="1"/>
</dbReference>
<dbReference type="Pfam" id="PF13545">
    <property type="entry name" value="HTH_Crp_2"/>
    <property type="match status" value="1"/>
</dbReference>
<feature type="domain" description="Cyclic nucleotide-binding" evidence="4">
    <location>
        <begin position="13"/>
        <end position="83"/>
    </location>
</feature>
<dbReference type="CDD" id="cd00038">
    <property type="entry name" value="CAP_ED"/>
    <property type="match status" value="1"/>
</dbReference>
<dbReference type="InterPro" id="IPR000595">
    <property type="entry name" value="cNMP-bd_dom"/>
</dbReference>
<sequence>MDKIYRILKHMEIFRTVKKETLQYIAQKGVVKNLKNDSIIYLDGENINKIYLVLDGKVIISKSSKFGEEKIIYIMEKEKFINEECIDNKSTSTSLKVMKEATLIVLCKEDVLFLMENDFNFNLLIINSMSSKLRRAYRQILNLGLKKINNRIASKIWKLGRDHGYEIEGNVHIDLDLSKSQIASMVGCTRESVSRFLTKIENEGIISQSNQKIRILDMKKLEKYNE</sequence>
<dbReference type="Gene3D" id="1.10.10.10">
    <property type="entry name" value="Winged helix-like DNA-binding domain superfamily/Winged helix DNA-binding domain"/>
    <property type="match status" value="1"/>
</dbReference>
<reference evidence="6 7" key="1">
    <citation type="submission" date="2017-03" db="EMBL/GenBank/DDBJ databases">
        <title>Genome sequence of Clostridium thermoalcaliphilum DSM 7309.</title>
        <authorList>
            <person name="Poehlein A."/>
            <person name="Daniel R."/>
        </authorList>
    </citation>
    <scope>NUCLEOTIDE SEQUENCE [LARGE SCALE GENOMIC DNA]</scope>
    <source>
        <strain evidence="6 7">DSM 7309</strain>
    </source>
</reference>
<dbReference type="InterPro" id="IPR036388">
    <property type="entry name" value="WH-like_DNA-bd_sf"/>
</dbReference>
<name>A0A1V4I508_9FIRM</name>
<dbReference type="PROSITE" id="PS51063">
    <property type="entry name" value="HTH_CRP_2"/>
    <property type="match status" value="1"/>
</dbReference>
<dbReference type="GO" id="GO:0005829">
    <property type="term" value="C:cytosol"/>
    <property type="evidence" value="ECO:0007669"/>
    <property type="project" value="TreeGrafter"/>
</dbReference>
<dbReference type="STRING" id="29349.CLOTH_17210"/>
<dbReference type="GO" id="GO:0003700">
    <property type="term" value="F:DNA-binding transcription factor activity"/>
    <property type="evidence" value="ECO:0007669"/>
    <property type="project" value="TreeGrafter"/>
</dbReference>
<keyword evidence="6" id="KW-0675">Receptor</keyword>
<dbReference type="InterPro" id="IPR050397">
    <property type="entry name" value="Env_Response_Regulators"/>
</dbReference>
<evidence type="ECO:0000259" key="5">
    <source>
        <dbReference type="PROSITE" id="PS51063"/>
    </source>
</evidence>
<keyword evidence="2" id="KW-0238">DNA-binding</keyword>
<dbReference type="InterPro" id="IPR012318">
    <property type="entry name" value="HTH_CRP"/>
</dbReference>
<dbReference type="PANTHER" id="PTHR24567">
    <property type="entry name" value="CRP FAMILY TRANSCRIPTIONAL REGULATORY PROTEIN"/>
    <property type="match status" value="1"/>
</dbReference>
<dbReference type="OrthoDB" id="1706474at2"/>
<dbReference type="PROSITE" id="PS50042">
    <property type="entry name" value="CNMP_BINDING_3"/>
    <property type="match status" value="1"/>
</dbReference>
<dbReference type="SMART" id="SM00419">
    <property type="entry name" value="HTH_CRP"/>
    <property type="match status" value="1"/>
</dbReference>
<dbReference type="RefSeq" id="WP_143715454.1">
    <property type="nucleotide sequence ID" value="NZ_MZGW01000008.1"/>
</dbReference>
<dbReference type="InterPro" id="IPR018490">
    <property type="entry name" value="cNMP-bd_dom_sf"/>
</dbReference>
<keyword evidence="7" id="KW-1185">Reference proteome</keyword>
<keyword evidence="1" id="KW-0805">Transcription regulation</keyword>
<proteinExistence type="predicted"/>
<dbReference type="SMART" id="SM00100">
    <property type="entry name" value="cNMP"/>
    <property type="match status" value="1"/>
</dbReference>
<keyword evidence="3" id="KW-0804">Transcription</keyword>
<evidence type="ECO:0000313" key="7">
    <source>
        <dbReference type="Proteomes" id="UP000190140"/>
    </source>
</evidence>
<evidence type="ECO:0000259" key="4">
    <source>
        <dbReference type="PROSITE" id="PS50042"/>
    </source>
</evidence>
<dbReference type="Proteomes" id="UP000190140">
    <property type="component" value="Unassembled WGS sequence"/>
</dbReference>
<dbReference type="PANTHER" id="PTHR24567:SF74">
    <property type="entry name" value="HTH-TYPE TRANSCRIPTIONAL REGULATOR ARCR"/>
    <property type="match status" value="1"/>
</dbReference>
<dbReference type="Pfam" id="PF00027">
    <property type="entry name" value="cNMP_binding"/>
    <property type="match status" value="1"/>
</dbReference>
<comment type="caution">
    <text evidence="6">The sequence shown here is derived from an EMBL/GenBank/DDBJ whole genome shotgun (WGS) entry which is preliminary data.</text>
</comment>
<organism evidence="6 7">
    <name type="scientific">Alkalithermobacter paradoxus</name>
    <dbReference type="NCBI Taxonomy" id="29349"/>
    <lineage>
        <taxon>Bacteria</taxon>
        <taxon>Bacillati</taxon>
        <taxon>Bacillota</taxon>
        <taxon>Clostridia</taxon>
        <taxon>Peptostreptococcales</taxon>
        <taxon>Tepidibacteraceae</taxon>
        <taxon>Alkalithermobacter</taxon>
    </lineage>
</organism>